<sequence>MADKGPTWHGARRRLDFGTDPPRVTRVEAVVRIPQHSMSIGSLESQPGGDNLLHTRQHIQQASYRFNITQTITMAGFTFTSASASGMVNFGRSGYNKDGDSEDDKRNFGRSGYNKDGDSEDDKKNFGRSGYNKGNDDEDDSRQFNFGRSGYN</sequence>
<dbReference type="Proteomes" id="UP001497700">
    <property type="component" value="Unassembled WGS sequence"/>
</dbReference>
<keyword evidence="2" id="KW-1185">Reference proteome</keyword>
<evidence type="ECO:0000313" key="1">
    <source>
        <dbReference type="EMBL" id="KAI4860074.1"/>
    </source>
</evidence>
<protein>
    <submittedName>
        <fullName evidence="1">Uncharacterized protein</fullName>
    </submittedName>
</protein>
<proteinExistence type="predicted"/>
<accession>A0ACB9YL57</accession>
<name>A0ACB9YL57_9PEZI</name>
<reference evidence="1 2" key="1">
    <citation type="journal article" date="2022" name="New Phytol.">
        <title>Ecological generalism drives hyperdiversity of secondary metabolite gene clusters in xylarialean endophytes.</title>
        <authorList>
            <person name="Franco M.E.E."/>
            <person name="Wisecaver J.H."/>
            <person name="Arnold A.E."/>
            <person name="Ju Y.M."/>
            <person name="Slot J.C."/>
            <person name="Ahrendt S."/>
            <person name="Moore L.P."/>
            <person name="Eastman K.E."/>
            <person name="Scott K."/>
            <person name="Konkel Z."/>
            <person name="Mondo S.J."/>
            <person name="Kuo A."/>
            <person name="Hayes R.D."/>
            <person name="Haridas S."/>
            <person name="Andreopoulos B."/>
            <person name="Riley R."/>
            <person name="LaButti K."/>
            <person name="Pangilinan J."/>
            <person name="Lipzen A."/>
            <person name="Amirebrahimi M."/>
            <person name="Yan J."/>
            <person name="Adam C."/>
            <person name="Keymanesh K."/>
            <person name="Ng V."/>
            <person name="Louie K."/>
            <person name="Northen T."/>
            <person name="Drula E."/>
            <person name="Henrissat B."/>
            <person name="Hsieh H.M."/>
            <person name="Youens-Clark K."/>
            <person name="Lutzoni F."/>
            <person name="Miadlikowska J."/>
            <person name="Eastwood D.C."/>
            <person name="Hamelin R.C."/>
            <person name="Grigoriev I.V."/>
            <person name="U'Ren J.M."/>
        </authorList>
    </citation>
    <scope>NUCLEOTIDE SEQUENCE [LARGE SCALE GENOMIC DNA]</scope>
    <source>
        <strain evidence="1 2">CBS 119005</strain>
    </source>
</reference>
<dbReference type="EMBL" id="MU393600">
    <property type="protein sequence ID" value="KAI4860074.1"/>
    <property type="molecule type" value="Genomic_DNA"/>
</dbReference>
<organism evidence="1 2">
    <name type="scientific">Hypoxylon rubiginosum</name>
    <dbReference type="NCBI Taxonomy" id="110542"/>
    <lineage>
        <taxon>Eukaryota</taxon>
        <taxon>Fungi</taxon>
        <taxon>Dikarya</taxon>
        <taxon>Ascomycota</taxon>
        <taxon>Pezizomycotina</taxon>
        <taxon>Sordariomycetes</taxon>
        <taxon>Xylariomycetidae</taxon>
        <taxon>Xylariales</taxon>
        <taxon>Hypoxylaceae</taxon>
        <taxon>Hypoxylon</taxon>
    </lineage>
</organism>
<comment type="caution">
    <text evidence="1">The sequence shown here is derived from an EMBL/GenBank/DDBJ whole genome shotgun (WGS) entry which is preliminary data.</text>
</comment>
<evidence type="ECO:0000313" key="2">
    <source>
        <dbReference type="Proteomes" id="UP001497700"/>
    </source>
</evidence>
<gene>
    <name evidence="1" type="ORF">F4820DRAFT_453252</name>
</gene>